<feature type="domain" description="DUF4246" evidence="1">
    <location>
        <begin position="111"/>
        <end position="569"/>
    </location>
</feature>
<accession>A0A059J8K8</accession>
<reference evidence="3 4" key="1">
    <citation type="submission" date="2014-02" db="EMBL/GenBank/DDBJ databases">
        <title>The Genome Sequence of Trichophyton interdigitale MR816.</title>
        <authorList>
            <consortium name="The Broad Institute Genomics Platform"/>
            <person name="Cuomo C.A."/>
            <person name="White T.C."/>
            <person name="Graser Y."/>
            <person name="Martinez-Rossi N."/>
            <person name="Heitman J."/>
            <person name="Young S.K."/>
            <person name="Zeng Q."/>
            <person name="Gargeya S."/>
            <person name="Abouelleil A."/>
            <person name="Alvarado L."/>
            <person name="Chapman S.B."/>
            <person name="Gainer-Dewar J."/>
            <person name="Goldberg J."/>
            <person name="Griggs A."/>
            <person name="Gujja S."/>
            <person name="Hansen M."/>
            <person name="Howarth C."/>
            <person name="Imamovic A."/>
            <person name="Larimer J."/>
            <person name="Martinez D."/>
            <person name="Murphy C."/>
            <person name="Pearson M.D."/>
            <person name="Persinoti G."/>
            <person name="Poon T."/>
            <person name="Priest M."/>
            <person name="Roberts A.D."/>
            <person name="Saif S."/>
            <person name="Shea T.D."/>
            <person name="Sykes S.N."/>
            <person name="Wortman J."/>
            <person name="Nusbaum C."/>
            <person name="Birren B."/>
        </authorList>
    </citation>
    <scope>NUCLEOTIDE SEQUENCE [LARGE SCALE GENOMIC DNA]</scope>
    <source>
        <strain evidence="3 4">MR816</strain>
    </source>
</reference>
<dbReference type="InterPro" id="IPR049207">
    <property type="entry name" value="DUF4246_N"/>
</dbReference>
<evidence type="ECO:0000313" key="3">
    <source>
        <dbReference type="EMBL" id="KDB24033.1"/>
    </source>
</evidence>
<evidence type="ECO:0000313" key="4">
    <source>
        <dbReference type="Proteomes" id="UP000024533"/>
    </source>
</evidence>
<name>A0A059J8K8_TRIIM</name>
<dbReference type="PANTHER" id="PTHR33119:SF1">
    <property type="entry name" value="FE2OG DIOXYGENASE DOMAIN-CONTAINING PROTEIN"/>
    <property type="match status" value="1"/>
</dbReference>
<protein>
    <submittedName>
        <fullName evidence="3">Uncharacterized protein</fullName>
    </submittedName>
</protein>
<dbReference type="OMA" id="QDRHEFI"/>
<evidence type="ECO:0000259" key="2">
    <source>
        <dbReference type="Pfam" id="PF21666"/>
    </source>
</evidence>
<comment type="caution">
    <text evidence="3">The sequence shown here is derived from an EMBL/GenBank/DDBJ whole genome shotgun (WGS) entry which is preliminary data.</text>
</comment>
<dbReference type="InterPro" id="IPR049192">
    <property type="entry name" value="DUF4246_C"/>
</dbReference>
<gene>
    <name evidence="3" type="ORF">H109_04064</name>
</gene>
<dbReference type="InterPro" id="IPR025340">
    <property type="entry name" value="DUF4246"/>
</dbReference>
<proteinExistence type="predicted"/>
<dbReference type="Pfam" id="PF14033">
    <property type="entry name" value="DUF4246"/>
    <property type="match status" value="1"/>
</dbReference>
<dbReference type="Pfam" id="PF21666">
    <property type="entry name" value="DUF4246_N"/>
    <property type="match status" value="1"/>
</dbReference>
<keyword evidence="4" id="KW-1185">Reference proteome</keyword>
<dbReference type="AlphaFoldDB" id="A0A059J8K8"/>
<feature type="domain" description="DUF4246" evidence="2">
    <location>
        <begin position="7"/>
        <end position="100"/>
    </location>
</feature>
<dbReference type="OrthoDB" id="415532at2759"/>
<dbReference type="HOGENOM" id="CLU_012066_2_0_1"/>
<dbReference type="PANTHER" id="PTHR33119">
    <property type="entry name" value="IFI3P"/>
    <property type="match status" value="1"/>
</dbReference>
<evidence type="ECO:0000259" key="1">
    <source>
        <dbReference type="Pfam" id="PF14033"/>
    </source>
</evidence>
<dbReference type="EMBL" id="AOKY01000280">
    <property type="protein sequence ID" value="KDB24033.1"/>
    <property type="molecule type" value="Genomic_DNA"/>
</dbReference>
<dbReference type="STRING" id="1215338.A0A059J8K8"/>
<dbReference type="Proteomes" id="UP000024533">
    <property type="component" value="Unassembled WGS sequence"/>
</dbReference>
<organism evidence="3 4">
    <name type="scientific">Trichophyton interdigitale (strain MR816)</name>
    <dbReference type="NCBI Taxonomy" id="1215338"/>
    <lineage>
        <taxon>Eukaryota</taxon>
        <taxon>Fungi</taxon>
        <taxon>Dikarya</taxon>
        <taxon>Ascomycota</taxon>
        <taxon>Pezizomycotina</taxon>
        <taxon>Eurotiomycetes</taxon>
        <taxon>Eurotiomycetidae</taxon>
        <taxon>Onygenales</taxon>
        <taxon>Arthrodermataceae</taxon>
        <taxon>Trichophyton</taxon>
    </lineage>
</organism>
<sequence length="635" mass="73025">MARAIKLPGFGIPLNEAREWRVSPGDGFITNTKYDGSKDFRERLFPSALDQNDIEYGSISMSMLTLREHAMIHAMNNITDKPGWENKVFDQNITAKWRRELLENDTLDMTEKMVDWIIAELQYKSEAFKTDGIISALTSGVFKSDSLIPPSLKESLKATVSRLEQVPEAQKDYHPDSKNQVIDLVHPSLFPLVYGRTRIVKDGILNIQDGINKSGTGEIIPIPSESETKLPDRGQGFVHFLQRMGRPFSDKFQWLPCDVSFGSTNNPMKDSHAQNPSSECTITSYINNLHPDEHKELYGVLEQVIARTIPLWNETLSVRQTWPVYKRIHYTECIYDPDPDNIPEKDRPQILPNEDEDDYQERIGEWEWGVRKVVRPEPGKFVPEAKVNSYNDDEKPLKERETVNLQRDYGKTGLQVIVKLANIHLTPENNKYDGGSWHVEGQLNEHICASALFYYDSYNITESRLGFRQMVNDCGVDDVSYEQDHRSWLKEVFGFDDQGSTVQEIGSILCKEGRLIAFPNSLQHRVHPFELDDPTQPGHRKILALFLVDPNTRIISTANVPAQRADWWDGLMPWHGIAGKLPRELFDQVTSYLDDFPITMEEAKELRLELMEERKAIYSDQDESFHDYTFSLCEH</sequence>